<evidence type="ECO:0000256" key="1">
    <source>
        <dbReference type="ARBA" id="ARBA00022801"/>
    </source>
</evidence>
<reference evidence="4" key="1">
    <citation type="journal article" date="2014" name="Proc. Natl. Acad. Sci. U.S.A.">
        <title>Extensive sampling of basidiomycete genomes demonstrates inadequacy of the white-rot/brown-rot paradigm for wood decay fungi.</title>
        <authorList>
            <person name="Riley R."/>
            <person name="Salamov A.A."/>
            <person name="Brown D.W."/>
            <person name="Nagy L.G."/>
            <person name="Floudas D."/>
            <person name="Held B.W."/>
            <person name="Levasseur A."/>
            <person name="Lombard V."/>
            <person name="Morin E."/>
            <person name="Otillar R."/>
            <person name="Lindquist E.A."/>
            <person name="Sun H."/>
            <person name="LaButti K.M."/>
            <person name="Schmutz J."/>
            <person name="Jabbour D."/>
            <person name="Luo H."/>
            <person name="Baker S.E."/>
            <person name="Pisabarro A.G."/>
            <person name="Walton J.D."/>
            <person name="Blanchette R.A."/>
            <person name="Henrissat B."/>
            <person name="Martin F."/>
            <person name="Cullen D."/>
            <person name="Hibbett D.S."/>
            <person name="Grigoriev I.V."/>
        </authorList>
    </citation>
    <scope>NUCLEOTIDE SEQUENCE [LARGE SCALE GENOMIC DNA]</scope>
    <source>
        <strain evidence="4">FD-172 SS1</strain>
    </source>
</reference>
<gene>
    <name evidence="3" type="ORF">BOTBODRAFT_179675</name>
</gene>
<evidence type="ECO:0000259" key="2">
    <source>
        <dbReference type="Pfam" id="PF07859"/>
    </source>
</evidence>
<dbReference type="EMBL" id="KL198088">
    <property type="protein sequence ID" value="KDQ08598.1"/>
    <property type="molecule type" value="Genomic_DNA"/>
</dbReference>
<feature type="domain" description="Alpha/beta hydrolase fold-3" evidence="2">
    <location>
        <begin position="80"/>
        <end position="314"/>
    </location>
</feature>
<organism evidence="3 4">
    <name type="scientific">Botryobasidium botryosum (strain FD-172 SS1)</name>
    <dbReference type="NCBI Taxonomy" id="930990"/>
    <lineage>
        <taxon>Eukaryota</taxon>
        <taxon>Fungi</taxon>
        <taxon>Dikarya</taxon>
        <taxon>Basidiomycota</taxon>
        <taxon>Agaricomycotina</taxon>
        <taxon>Agaricomycetes</taxon>
        <taxon>Cantharellales</taxon>
        <taxon>Botryobasidiaceae</taxon>
        <taxon>Botryobasidium</taxon>
    </lineage>
</organism>
<protein>
    <recommendedName>
        <fullName evidence="2">Alpha/beta hydrolase fold-3 domain-containing protein</fullName>
    </recommendedName>
</protein>
<dbReference type="HOGENOM" id="CLU_012494_3_2_1"/>
<dbReference type="InterPro" id="IPR029058">
    <property type="entry name" value="AB_hydrolase_fold"/>
</dbReference>
<dbReference type="InParanoid" id="A0A067LYU5"/>
<dbReference type="PANTHER" id="PTHR48081">
    <property type="entry name" value="AB HYDROLASE SUPERFAMILY PROTEIN C4A8.06C"/>
    <property type="match status" value="1"/>
</dbReference>
<dbReference type="InterPro" id="IPR013094">
    <property type="entry name" value="AB_hydrolase_3"/>
</dbReference>
<keyword evidence="1" id="KW-0378">Hydrolase</keyword>
<dbReference type="OrthoDB" id="408631at2759"/>
<dbReference type="GO" id="GO:0016787">
    <property type="term" value="F:hydrolase activity"/>
    <property type="evidence" value="ECO:0007669"/>
    <property type="project" value="UniProtKB-KW"/>
</dbReference>
<name>A0A067LYU5_BOTB1</name>
<proteinExistence type="predicted"/>
<dbReference type="AlphaFoldDB" id="A0A067LYU5"/>
<dbReference type="Gene3D" id="3.40.50.1820">
    <property type="entry name" value="alpha/beta hydrolase"/>
    <property type="match status" value="1"/>
</dbReference>
<dbReference type="InterPro" id="IPR050300">
    <property type="entry name" value="GDXG_lipolytic_enzyme"/>
</dbReference>
<accession>A0A067LYU5</accession>
<evidence type="ECO:0000313" key="4">
    <source>
        <dbReference type="Proteomes" id="UP000027195"/>
    </source>
</evidence>
<keyword evidence="4" id="KW-1185">Reference proteome</keyword>
<dbReference type="Proteomes" id="UP000027195">
    <property type="component" value="Unassembled WGS sequence"/>
</dbReference>
<dbReference type="STRING" id="930990.A0A067LYU5"/>
<dbReference type="Pfam" id="PF07859">
    <property type="entry name" value="Abhydrolase_3"/>
    <property type="match status" value="1"/>
</dbReference>
<evidence type="ECO:0000313" key="3">
    <source>
        <dbReference type="EMBL" id="KDQ08598.1"/>
    </source>
</evidence>
<sequence length="345" mass="39197">MNLSLNIHRLSLQAQAVWWRSLMGIGMYLHRAAPPLPLSPSFVRDIDTTLAVHRRGSIRLVFYTPPDYGRPGNSKRYPCIVNFHGGGFTMGTATDDARWATAVVQQADTIVCSVDYRRAPEFPFPTAVEDGADAVMWIWDHASELGIDPNKIGVSGFSAGGNMAITVPLRLQDALLRRRGAEPPQVSSDAPVVLEHEHRVVKLVIAWYPPTDYTRTREERRKSNRRPDKELPTFFTKLFDAAYLYPPKEVMLDSPYLSPGAASDELLQFLPEDFLLYTCEWDELLAEGEMFRDRLRALGKGVKYRMIEGVRHGWDKSPNPLRPDPVAQEWYQEACQEIKRVFHGQ</sequence>
<dbReference type="SUPFAM" id="SSF53474">
    <property type="entry name" value="alpha/beta-Hydrolases"/>
    <property type="match status" value="1"/>
</dbReference>